<dbReference type="Proteomes" id="UP000006552">
    <property type="component" value="Plasmid 1"/>
</dbReference>
<dbReference type="AlphaFoldDB" id="Q5NWR0"/>
<dbReference type="KEGG" id="eba:p1B341"/>
<dbReference type="EMBL" id="CR555307">
    <property type="protein sequence ID" value="CAI10504.1"/>
    <property type="molecule type" value="Genomic_DNA"/>
</dbReference>
<feature type="region of interest" description="Disordered" evidence="1">
    <location>
        <begin position="44"/>
        <end position="78"/>
    </location>
</feature>
<protein>
    <submittedName>
        <fullName evidence="2">Uncharacterized protein</fullName>
    </submittedName>
</protein>
<keyword evidence="3" id="KW-1185">Reference proteome</keyword>
<reference evidence="2 3" key="1">
    <citation type="journal article" date="2005" name="Arch. Microbiol.">
        <title>The genome sequence of an anaerobic aromatic-degrading denitrifying bacterium, strain EbN1.</title>
        <authorList>
            <person name="Rabus R."/>
            <person name="Kube M."/>
            <person name="Heider J."/>
            <person name="Beck A."/>
            <person name="Heitmann K."/>
            <person name="Widdel F."/>
            <person name="Reinhardt R."/>
        </authorList>
    </citation>
    <scope>NUCLEOTIDE SEQUENCE [LARGE SCALE GENOMIC DNA]</scope>
    <source>
        <strain evidence="2 3">EbN1</strain>
        <plasmid evidence="3">Plasmid pAzo1</plasmid>
    </source>
</reference>
<gene>
    <name evidence="2" type="ORF">p1B341</name>
</gene>
<proteinExistence type="predicted"/>
<name>Q5NWR0_AROAE</name>
<evidence type="ECO:0000313" key="3">
    <source>
        <dbReference type="Proteomes" id="UP000006552"/>
    </source>
</evidence>
<accession>Q5NWR0</accession>
<evidence type="ECO:0000256" key="1">
    <source>
        <dbReference type="SAM" id="MobiDB-lite"/>
    </source>
</evidence>
<sequence>MPALPRLAACAFGSRHASERYLLPGKRGTGTLYSSSCACGLRPRAPSHSLSTKSLVAQKQSRSVAESATRGRPSPQRTTLLLSAGLSPACRDSPPRSCCVTSRLTARSTAHRSLRKVPTSSACGRCRN</sequence>
<evidence type="ECO:0000313" key="2">
    <source>
        <dbReference type="EMBL" id="CAI10504.1"/>
    </source>
</evidence>
<feature type="compositionally biased region" description="Polar residues" evidence="1">
    <location>
        <begin position="48"/>
        <end position="66"/>
    </location>
</feature>
<geneLocation type="plasmid" evidence="3">
    <name>pAzo1</name>
</geneLocation>
<dbReference type="HOGENOM" id="CLU_1955063_0_0_4"/>
<keyword evidence="2" id="KW-0614">Plasmid</keyword>
<organism evidence="2 3">
    <name type="scientific">Aromatoleum aromaticum (strain DSM 19018 / LMG 30748 / EbN1)</name>
    <name type="common">Azoarcus sp. (strain EbN1)</name>
    <dbReference type="NCBI Taxonomy" id="76114"/>
    <lineage>
        <taxon>Bacteria</taxon>
        <taxon>Pseudomonadati</taxon>
        <taxon>Pseudomonadota</taxon>
        <taxon>Betaproteobacteria</taxon>
        <taxon>Rhodocyclales</taxon>
        <taxon>Rhodocyclaceae</taxon>
        <taxon>Aromatoleum</taxon>
    </lineage>
</organism>